<keyword evidence="2" id="KW-1185">Reference proteome</keyword>
<dbReference type="GeneID" id="58897236"/>
<dbReference type="AlphaFoldDB" id="D0I6N7"/>
<accession>D0I6N7</accession>
<dbReference type="InterPro" id="IPR055091">
    <property type="entry name" value="WelO5-like"/>
</dbReference>
<evidence type="ECO:0000313" key="1">
    <source>
        <dbReference type="EMBL" id="EEY72306.1"/>
    </source>
</evidence>
<organism evidence="1 2">
    <name type="scientific">Grimontia hollisae CIP 101886</name>
    <dbReference type="NCBI Taxonomy" id="675812"/>
    <lineage>
        <taxon>Bacteria</taxon>
        <taxon>Pseudomonadati</taxon>
        <taxon>Pseudomonadota</taxon>
        <taxon>Gammaproteobacteria</taxon>
        <taxon>Vibrionales</taxon>
        <taxon>Vibrionaceae</taxon>
        <taxon>Grimontia</taxon>
    </lineage>
</organism>
<sequence>MSQSNLVSVLAYQQPENIIITNELEKWHLDGLFDRTIDVVRVPGYFSQQNAQEIANKIKRSAFFGSYVNAPKIGRIGQAFFECQNDEVSLSRYREFAKIWIKEMRKEVSPFLSPIDRLRLELNEVWPSHCNLAEIGDYKLFAGLVREFKEGSYAEPHNDVLSWDLVNEMDTGITNQLAANVYLETSESGGELRLWHEWPETKEEYDAIRIEGSYGVKQELLNGSYLEIAPEAGELILFNPTRIHSVEKIHEGSRLTWSCFIGLENSNKALQIWS</sequence>
<evidence type="ECO:0000313" key="2">
    <source>
        <dbReference type="Proteomes" id="UP000003604"/>
    </source>
</evidence>
<dbReference type="Pfam" id="PF22814">
    <property type="entry name" value="WelO5"/>
    <property type="match status" value="1"/>
</dbReference>
<gene>
    <name evidence="1" type="ORF">VHA_001406</name>
</gene>
<protein>
    <submittedName>
        <fullName evidence="1">Uncharacterized protein</fullName>
    </submittedName>
</protein>
<dbReference type="eggNOG" id="ENOG5030BIC">
    <property type="taxonomic scope" value="Bacteria"/>
</dbReference>
<dbReference type="Proteomes" id="UP000003604">
    <property type="component" value="Unassembled WGS sequence"/>
</dbReference>
<proteinExistence type="predicted"/>
<dbReference type="EMBL" id="ADAQ01000011">
    <property type="protein sequence ID" value="EEY72306.1"/>
    <property type="molecule type" value="Genomic_DNA"/>
</dbReference>
<dbReference type="Gene3D" id="2.60.120.620">
    <property type="entry name" value="q2cbj1_9rhob like domain"/>
    <property type="match status" value="1"/>
</dbReference>
<reference evidence="1 2" key="1">
    <citation type="submission" date="2009-10" db="EMBL/GenBank/DDBJ databases">
        <authorList>
            <consortium name="Los Alamos National Laboratory (LANL)"/>
            <consortium name="National Microbial Pathogen Data Resource (NMPDR)"/>
            <person name="Saunders E.H."/>
            <person name="Munk A.C."/>
            <person name="Tapia R."/>
            <person name="Green L."/>
            <person name="Rogers Y."/>
            <person name="Detter J.C."/>
            <person name="Bruce D."/>
            <person name="Brettin T.S."/>
            <person name="Colwell R.R."/>
            <person name="Huq A."/>
            <person name="Grim C.J."/>
            <person name="Hasan N.A."/>
            <person name="Bartels D."/>
            <person name="Vonstein V."/>
        </authorList>
    </citation>
    <scope>NUCLEOTIDE SEQUENCE [LARGE SCALE GENOMIC DNA]</scope>
    <source>
        <strain evidence="1 2">CIP 101886</strain>
    </source>
</reference>
<name>D0I6N7_GRIHO</name>
<comment type="caution">
    <text evidence="1">The sequence shown here is derived from an EMBL/GenBank/DDBJ whole genome shotgun (WGS) entry which is preliminary data.</text>
</comment>
<dbReference type="RefSeq" id="WP_005503208.1">
    <property type="nucleotide sequence ID" value="NZ_ADAQ01000011.1"/>
</dbReference>
<dbReference type="OrthoDB" id="6532393at2"/>